<evidence type="ECO:0000313" key="2">
    <source>
        <dbReference type="Proteomes" id="UP000073604"/>
    </source>
</evidence>
<dbReference type="RefSeq" id="WP_054840641.1">
    <property type="nucleotide sequence ID" value="NZ_CP014750.1"/>
</dbReference>
<keyword evidence="2" id="KW-1185">Reference proteome</keyword>
<protein>
    <submittedName>
        <fullName evidence="1">Uncharacterized protein</fullName>
    </submittedName>
</protein>
<dbReference type="OrthoDB" id="85174at2157"/>
<dbReference type="STRING" id="53952.A0127_06405"/>
<dbReference type="EMBL" id="CP014750">
    <property type="protein sequence ID" value="AMQ18830.1"/>
    <property type="molecule type" value="Genomic_DNA"/>
</dbReference>
<dbReference type="KEGG" id="tpep:A0127_06405"/>
<proteinExistence type="predicted"/>
<dbReference type="Proteomes" id="UP000073604">
    <property type="component" value="Chromosome"/>
</dbReference>
<dbReference type="AlphaFoldDB" id="A0A142CVM8"/>
<sequence length="102" mass="11761">MRREIRELLGEELANYLELLRAKLAFAEEMYGVKMNYLPLITEGEVVVLDKNDGEVKWLKDKSPLTIEDFRRLLPKIKENLESGFVEMLLAMNMSCINGPGE</sequence>
<dbReference type="GeneID" id="27140163"/>
<evidence type="ECO:0000313" key="1">
    <source>
        <dbReference type="EMBL" id="AMQ18830.1"/>
    </source>
</evidence>
<organism evidence="1 2">
    <name type="scientific">Thermococcus peptonophilus</name>
    <dbReference type="NCBI Taxonomy" id="53952"/>
    <lineage>
        <taxon>Archaea</taxon>
        <taxon>Methanobacteriati</taxon>
        <taxon>Methanobacteriota</taxon>
        <taxon>Thermococci</taxon>
        <taxon>Thermococcales</taxon>
        <taxon>Thermococcaceae</taxon>
        <taxon>Thermococcus</taxon>
    </lineage>
</organism>
<accession>A0A142CVM8</accession>
<gene>
    <name evidence="1" type="ORF">A0127_06405</name>
</gene>
<reference evidence="2" key="1">
    <citation type="submission" date="2016-03" db="EMBL/GenBank/DDBJ databases">
        <authorList>
            <person name="Oger P.M."/>
        </authorList>
    </citation>
    <scope>NUCLEOTIDE SEQUENCE [LARGE SCALE GENOMIC DNA]</scope>
    <source>
        <strain evidence="2">OG-1</strain>
    </source>
</reference>
<name>A0A142CVM8_9EURY</name>